<comment type="caution">
    <text evidence="1">The sequence shown here is derived from an EMBL/GenBank/DDBJ whole genome shotgun (WGS) entry which is preliminary data.</text>
</comment>
<evidence type="ECO:0000313" key="1">
    <source>
        <dbReference type="EMBL" id="KKL92728.1"/>
    </source>
</evidence>
<dbReference type="AlphaFoldDB" id="A0A0F9G233"/>
<dbReference type="EMBL" id="LAZR01019386">
    <property type="protein sequence ID" value="KKL92728.1"/>
    <property type="molecule type" value="Genomic_DNA"/>
</dbReference>
<gene>
    <name evidence="1" type="ORF">LCGC14_1881740</name>
</gene>
<protein>
    <submittedName>
        <fullName evidence="1">Uncharacterized protein</fullName>
    </submittedName>
</protein>
<proteinExistence type="predicted"/>
<sequence>MIDYSKTPAHMGDEMRLYIEKGILPRSFLRAVLSNDFVEAVRQADYINTLRIYDWADFLYNQLPVVSWGSEEKMLAY</sequence>
<organism evidence="1">
    <name type="scientific">marine sediment metagenome</name>
    <dbReference type="NCBI Taxonomy" id="412755"/>
    <lineage>
        <taxon>unclassified sequences</taxon>
        <taxon>metagenomes</taxon>
        <taxon>ecological metagenomes</taxon>
    </lineage>
</organism>
<name>A0A0F9G233_9ZZZZ</name>
<reference evidence="1" key="1">
    <citation type="journal article" date="2015" name="Nature">
        <title>Complex archaea that bridge the gap between prokaryotes and eukaryotes.</title>
        <authorList>
            <person name="Spang A."/>
            <person name="Saw J.H."/>
            <person name="Jorgensen S.L."/>
            <person name="Zaremba-Niedzwiedzka K."/>
            <person name="Martijn J."/>
            <person name="Lind A.E."/>
            <person name="van Eijk R."/>
            <person name="Schleper C."/>
            <person name="Guy L."/>
            <person name="Ettema T.J."/>
        </authorList>
    </citation>
    <scope>NUCLEOTIDE SEQUENCE</scope>
</reference>
<accession>A0A0F9G233</accession>